<dbReference type="Pfam" id="PF24536">
    <property type="entry name" value="NXPE4_C"/>
    <property type="match status" value="1"/>
</dbReference>
<dbReference type="Proteomes" id="UP000828390">
    <property type="component" value="Unassembled WGS sequence"/>
</dbReference>
<feature type="domain" description="NXPE C-terminal" evidence="2">
    <location>
        <begin position="332"/>
        <end position="561"/>
    </location>
</feature>
<sequence length="561" mass="63186">MAEILKRGWKFLIVSTLVFITVLLLFNVQINPYLDNRQNVLVSNVINVAASKRLTSSYVTEGPIFNENTYQKKNVSAFCAGVDIYGKPQLTSVVHSRIDATKLDPTTPGLLYVYVSTYTKRNVSKTSGGDVINMIANEVNGDGKITAFVFDHNNGKYSGVFQVPWTGKTAVRVKVLSFVENACLRLKSMEKYGNQVFTMQSGWGIRGKFVTSRGLTEFTPCGANDYIFGYPNQCNFTSVNANESWFCGQPRHSLINCRDIYSFGTGPFESKAAGPSEKVALPNSAALKSSVTANSPKSTEARDRIPCNERPPRYSWTELGQFPNGYWARNQWRMYNCSSSLVHSVKSYRNCLQNKTVYFLGDSTVRQYAEYFINTLLGYNVKNFKDMVGSGRQYHSKQIYKNFGINVTYIKHAMPFHNPDFPPTGITSLPMEIERLSNSDIPDKALILVVNYHVHFQAYPVDIFRGRVRSLAQSLSIFLQAKPTASVLFKGFHACSDDTRWFDNKLTLIFRGIVKEEFGELKDRVVYLDTWSITAAHDSLALHPAGNAFTSQIQQFLTYVC</sequence>
<comment type="caution">
    <text evidence="3">The sequence shown here is derived from an EMBL/GenBank/DDBJ whole genome shotgun (WGS) entry which is preliminary data.</text>
</comment>
<reference evidence="3" key="1">
    <citation type="journal article" date="2019" name="bioRxiv">
        <title>The Genome of the Zebra Mussel, Dreissena polymorpha: A Resource for Invasive Species Research.</title>
        <authorList>
            <person name="McCartney M.A."/>
            <person name="Auch B."/>
            <person name="Kono T."/>
            <person name="Mallez S."/>
            <person name="Zhang Y."/>
            <person name="Obille A."/>
            <person name="Becker A."/>
            <person name="Abrahante J.E."/>
            <person name="Garbe J."/>
            <person name="Badalamenti J.P."/>
            <person name="Herman A."/>
            <person name="Mangelson H."/>
            <person name="Liachko I."/>
            <person name="Sullivan S."/>
            <person name="Sone E.D."/>
            <person name="Koren S."/>
            <person name="Silverstein K.A.T."/>
            <person name="Beckman K.B."/>
            <person name="Gohl D.M."/>
        </authorList>
    </citation>
    <scope>NUCLEOTIDE SEQUENCE</scope>
    <source>
        <strain evidence="3">Duluth1</strain>
        <tissue evidence="3">Whole animal</tissue>
    </source>
</reference>
<keyword evidence="1" id="KW-0472">Membrane</keyword>
<protein>
    <recommendedName>
        <fullName evidence="2">NXPE C-terminal domain-containing protein</fullName>
    </recommendedName>
</protein>
<evidence type="ECO:0000259" key="2">
    <source>
        <dbReference type="Pfam" id="PF24536"/>
    </source>
</evidence>
<keyword evidence="1" id="KW-1133">Transmembrane helix</keyword>
<organism evidence="3 4">
    <name type="scientific">Dreissena polymorpha</name>
    <name type="common">Zebra mussel</name>
    <name type="synonym">Mytilus polymorpha</name>
    <dbReference type="NCBI Taxonomy" id="45954"/>
    <lineage>
        <taxon>Eukaryota</taxon>
        <taxon>Metazoa</taxon>
        <taxon>Spiralia</taxon>
        <taxon>Lophotrochozoa</taxon>
        <taxon>Mollusca</taxon>
        <taxon>Bivalvia</taxon>
        <taxon>Autobranchia</taxon>
        <taxon>Heteroconchia</taxon>
        <taxon>Euheterodonta</taxon>
        <taxon>Imparidentia</taxon>
        <taxon>Neoheterodontei</taxon>
        <taxon>Myida</taxon>
        <taxon>Dreissenoidea</taxon>
        <taxon>Dreissenidae</taxon>
        <taxon>Dreissena</taxon>
    </lineage>
</organism>
<dbReference type="PANTHER" id="PTHR16165">
    <property type="entry name" value="NXPE FAMILY MEMBER"/>
    <property type="match status" value="1"/>
</dbReference>
<dbReference type="InterPro" id="IPR057106">
    <property type="entry name" value="NXPE4_C"/>
</dbReference>
<dbReference type="PANTHER" id="PTHR16165:SF5">
    <property type="entry name" value="NXPE FAMILY MEMBER 3"/>
    <property type="match status" value="1"/>
</dbReference>
<feature type="transmembrane region" description="Helical" evidence="1">
    <location>
        <begin position="12"/>
        <end position="30"/>
    </location>
</feature>
<gene>
    <name evidence="3" type="ORF">DPMN_067343</name>
</gene>
<dbReference type="AlphaFoldDB" id="A0A9D3YVN2"/>
<accession>A0A9D3YVN2</accession>
<keyword evidence="1" id="KW-0812">Transmembrane</keyword>
<evidence type="ECO:0000256" key="1">
    <source>
        <dbReference type="SAM" id="Phobius"/>
    </source>
</evidence>
<keyword evidence="4" id="KW-1185">Reference proteome</keyword>
<proteinExistence type="predicted"/>
<evidence type="ECO:0000313" key="3">
    <source>
        <dbReference type="EMBL" id="KAH3707923.1"/>
    </source>
</evidence>
<dbReference type="OrthoDB" id="8675562at2759"/>
<dbReference type="EMBL" id="JAIWYP010000014">
    <property type="protein sequence ID" value="KAH3707923.1"/>
    <property type="molecule type" value="Genomic_DNA"/>
</dbReference>
<evidence type="ECO:0000313" key="4">
    <source>
        <dbReference type="Proteomes" id="UP000828390"/>
    </source>
</evidence>
<reference evidence="3" key="2">
    <citation type="submission" date="2020-11" db="EMBL/GenBank/DDBJ databases">
        <authorList>
            <person name="McCartney M.A."/>
            <person name="Auch B."/>
            <person name="Kono T."/>
            <person name="Mallez S."/>
            <person name="Becker A."/>
            <person name="Gohl D.M."/>
            <person name="Silverstein K.A.T."/>
            <person name="Koren S."/>
            <person name="Bechman K.B."/>
            <person name="Herman A."/>
            <person name="Abrahante J.E."/>
            <person name="Garbe J."/>
        </authorList>
    </citation>
    <scope>NUCLEOTIDE SEQUENCE</scope>
    <source>
        <strain evidence="3">Duluth1</strain>
        <tissue evidence="3">Whole animal</tissue>
    </source>
</reference>
<name>A0A9D3YVN2_DREPO</name>